<dbReference type="GO" id="GO:0005886">
    <property type="term" value="C:plasma membrane"/>
    <property type="evidence" value="ECO:0007669"/>
    <property type="project" value="TreeGrafter"/>
</dbReference>
<dbReference type="GO" id="GO:0016627">
    <property type="term" value="F:oxidoreductase activity, acting on the CH-CH group of donors"/>
    <property type="evidence" value="ECO:0007669"/>
    <property type="project" value="InterPro"/>
</dbReference>
<feature type="domain" description="Acyl-CoA oxidase/dehydrogenase middle" evidence="9">
    <location>
        <begin position="122"/>
        <end position="215"/>
    </location>
</feature>
<dbReference type="OrthoDB" id="3452288at2"/>
<dbReference type="InterPro" id="IPR046373">
    <property type="entry name" value="Acyl-CoA_Oxase/DH_mid-dom_sf"/>
</dbReference>
<gene>
    <name evidence="11" type="ORF">SAMN04490239_0969</name>
</gene>
<dbReference type="SUPFAM" id="SSF47203">
    <property type="entry name" value="Acyl-CoA dehydrogenase C-terminal domain-like"/>
    <property type="match status" value="1"/>
</dbReference>
<evidence type="ECO:0000256" key="7">
    <source>
        <dbReference type="RuleBase" id="RU362125"/>
    </source>
</evidence>
<dbReference type="InterPro" id="IPR006091">
    <property type="entry name" value="Acyl-CoA_Oxase/DH_mid-dom"/>
</dbReference>
<dbReference type="InterPro" id="IPR009100">
    <property type="entry name" value="AcylCoA_DH/oxidase_NM_dom_sf"/>
</dbReference>
<evidence type="ECO:0000256" key="2">
    <source>
        <dbReference type="ARBA" id="ARBA00009347"/>
    </source>
</evidence>
<dbReference type="InterPro" id="IPR037069">
    <property type="entry name" value="AcylCoA_DH/ox_N_sf"/>
</dbReference>
<dbReference type="InterPro" id="IPR009075">
    <property type="entry name" value="AcylCo_DH/oxidase_C"/>
</dbReference>
<keyword evidence="3 7" id="KW-0285">Flavoprotein</keyword>
<feature type="domain" description="Acyl-CoA dehydrogenase/oxidase C-terminal" evidence="8">
    <location>
        <begin position="229"/>
        <end position="371"/>
    </location>
</feature>
<comment type="similarity">
    <text evidence="2 7">Belongs to the acyl-CoA dehydrogenase family.</text>
</comment>
<reference evidence="12" key="1">
    <citation type="submission" date="2016-10" db="EMBL/GenBank/DDBJ databases">
        <authorList>
            <person name="Varghese N."/>
            <person name="Submissions S."/>
        </authorList>
    </citation>
    <scope>NUCLEOTIDE SEQUENCE [LARGE SCALE GENOMIC DNA]</scope>
    <source>
        <strain evidence="12">DSM 44498</strain>
    </source>
</reference>
<dbReference type="EMBL" id="FNSV01000005">
    <property type="protein sequence ID" value="SEB63210.1"/>
    <property type="molecule type" value="Genomic_DNA"/>
</dbReference>
<evidence type="ECO:0000256" key="4">
    <source>
        <dbReference type="ARBA" id="ARBA00022827"/>
    </source>
</evidence>
<comment type="catalytic activity">
    <reaction evidence="6">
        <text>a 2,3-saturated acyl-CoA + A = a 2,3-dehydroacyl-CoA + AH2</text>
        <dbReference type="Rhea" id="RHEA:48608"/>
        <dbReference type="ChEBI" id="CHEBI:13193"/>
        <dbReference type="ChEBI" id="CHEBI:17499"/>
        <dbReference type="ChEBI" id="CHEBI:60015"/>
        <dbReference type="ChEBI" id="CHEBI:65111"/>
    </reaction>
</comment>
<keyword evidence="5 7" id="KW-0560">Oxidoreductase</keyword>
<evidence type="ECO:0000313" key="11">
    <source>
        <dbReference type="EMBL" id="SEB63210.1"/>
    </source>
</evidence>
<name>A0A1H4KXG6_9NOCA</name>
<keyword evidence="4 7" id="KW-0274">FAD</keyword>
<organism evidence="11 12">
    <name type="scientific">Rhodococcus koreensis</name>
    <dbReference type="NCBI Taxonomy" id="99653"/>
    <lineage>
        <taxon>Bacteria</taxon>
        <taxon>Bacillati</taxon>
        <taxon>Actinomycetota</taxon>
        <taxon>Actinomycetes</taxon>
        <taxon>Mycobacteriales</taxon>
        <taxon>Nocardiaceae</taxon>
        <taxon>Rhodococcus</taxon>
    </lineage>
</organism>
<evidence type="ECO:0000259" key="8">
    <source>
        <dbReference type="Pfam" id="PF00441"/>
    </source>
</evidence>
<sequence length="382" mass="41392">MDFTPSPRTEEVRAQVRAIIREHFTDEERRKVAESGTLHSQAFHRGLAAAGILGAAWPVDEGGQDFSPHEMDVVTEEAARAGAPLAAYSTTMLVAETIRRMGSRELRDRVLPGVLAGETIIALGYTEPGVGSDVAAVRTRATRREDGKWVINGEKAFTTSAEVATYVFVLARTNPDVPRHRGLSLFLVPTSTPGISFSPVHTLGGEKSNMSVFDNVVVGDDALVGEVDGGWQTMIVALDFERGGEFAAEVQRLLDLVVDWAGENPEEITPHMLRRLGRAATATEVSRLLGIRTTGLRAEGRPANLEGTMAKLYGTETLLKHSSQLLDSLGARGAARARDLDREIEHVYRHSFVTTIYGGTSEVLRGVLAERRLGLPRAGSKS</sequence>
<dbReference type="InterPro" id="IPR013786">
    <property type="entry name" value="AcylCoA_DH/ox_N"/>
</dbReference>
<dbReference type="Pfam" id="PF02771">
    <property type="entry name" value="Acyl-CoA_dh_N"/>
    <property type="match status" value="1"/>
</dbReference>
<protein>
    <recommendedName>
        <fullName evidence="13">Acyl-CoA dehydrogenase</fullName>
    </recommendedName>
</protein>
<evidence type="ECO:0000259" key="10">
    <source>
        <dbReference type="Pfam" id="PF02771"/>
    </source>
</evidence>
<dbReference type="InterPro" id="IPR036250">
    <property type="entry name" value="AcylCo_DH-like_C"/>
</dbReference>
<dbReference type="Proteomes" id="UP000183561">
    <property type="component" value="Unassembled WGS sequence"/>
</dbReference>
<evidence type="ECO:0000313" key="12">
    <source>
        <dbReference type="Proteomes" id="UP000183561"/>
    </source>
</evidence>
<dbReference type="GO" id="GO:0050660">
    <property type="term" value="F:flavin adenine dinucleotide binding"/>
    <property type="evidence" value="ECO:0007669"/>
    <property type="project" value="InterPro"/>
</dbReference>
<proteinExistence type="inferred from homology"/>
<dbReference type="InterPro" id="IPR052161">
    <property type="entry name" value="Mycobact_Acyl-CoA_DH"/>
</dbReference>
<evidence type="ECO:0000256" key="5">
    <source>
        <dbReference type="ARBA" id="ARBA00023002"/>
    </source>
</evidence>
<keyword evidence="12" id="KW-1185">Reference proteome</keyword>
<dbReference type="Pfam" id="PF00441">
    <property type="entry name" value="Acyl-CoA_dh_1"/>
    <property type="match status" value="1"/>
</dbReference>
<dbReference type="AlphaFoldDB" id="A0A1H4KXG6"/>
<evidence type="ECO:0000256" key="1">
    <source>
        <dbReference type="ARBA" id="ARBA00001974"/>
    </source>
</evidence>
<accession>A0A1H4KXG6</accession>
<comment type="cofactor">
    <cofactor evidence="1 7">
        <name>FAD</name>
        <dbReference type="ChEBI" id="CHEBI:57692"/>
    </cofactor>
</comment>
<dbReference type="PANTHER" id="PTHR43292">
    <property type="entry name" value="ACYL-COA DEHYDROGENASE"/>
    <property type="match status" value="1"/>
</dbReference>
<feature type="domain" description="Acyl-CoA dehydrogenase/oxidase N-terminal" evidence="10">
    <location>
        <begin position="8"/>
        <end position="118"/>
    </location>
</feature>
<dbReference type="Gene3D" id="2.40.110.10">
    <property type="entry name" value="Butyryl-CoA Dehydrogenase, subunit A, domain 2"/>
    <property type="match status" value="1"/>
</dbReference>
<evidence type="ECO:0000256" key="3">
    <source>
        <dbReference type="ARBA" id="ARBA00022630"/>
    </source>
</evidence>
<dbReference type="RefSeq" id="WP_072946507.1">
    <property type="nucleotide sequence ID" value="NZ_FNSV01000005.1"/>
</dbReference>
<dbReference type="Gene3D" id="1.20.140.10">
    <property type="entry name" value="Butyryl-CoA Dehydrogenase, subunit A, domain 3"/>
    <property type="match status" value="1"/>
</dbReference>
<evidence type="ECO:0008006" key="13">
    <source>
        <dbReference type="Google" id="ProtNLM"/>
    </source>
</evidence>
<dbReference type="PANTHER" id="PTHR43292:SF3">
    <property type="entry name" value="ACYL-COA DEHYDROGENASE FADE29"/>
    <property type="match status" value="1"/>
</dbReference>
<dbReference type="Pfam" id="PF02770">
    <property type="entry name" value="Acyl-CoA_dh_M"/>
    <property type="match status" value="1"/>
</dbReference>
<dbReference type="SUPFAM" id="SSF56645">
    <property type="entry name" value="Acyl-CoA dehydrogenase NM domain-like"/>
    <property type="match status" value="1"/>
</dbReference>
<evidence type="ECO:0000259" key="9">
    <source>
        <dbReference type="Pfam" id="PF02770"/>
    </source>
</evidence>
<evidence type="ECO:0000256" key="6">
    <source>
        <dbReference type="ARBA" id="ARBA00052546"/>
    </source>
</evidence>
<dbReference type="FunFam" id="2.40.110.10:FF:000002">
    <property type="entry name" value="Acyl-CoA dehydrogenase fadE12"/>
    <property type="match status" value="1"/>
</dbReference>
<dbReference type="Gene3D" id="1.10.540.10">
    <property type="entry name" value="Acyl-CoA dehydrogenase/oxidase, N-terminal domain"/>
    <property type="match status" value="1"/>
</dbReference>